<dbReference type="InterPro" id="IPR044122">
    <property type="entry name" value="UPF0261_N"/>
</dbReference>
<dbReference type="STRING" id="883161.HMPREF9306_00506"/>
<organism evidence="3 4">
    <name type="scientific">Propionimicrobium lymphophilum ACS-093-V-SCH5</name>
    <dbReference type="NCBI Taxonomy" id="883161"/>
    <lineage>
        <taxon>Bacteria</taxon>
        <taxon>Bacillati</taxon>
        <taxon>Actinomycetota</taxon>
        <taxon>Actinomycetes</taxon>
        <taxon>Propionibacteriales</taxon>
        <taxon>Propionibacteriaceae</taxon>
        <taxon>Propionimicrobium</taxon>
    </lineage>
</organism>
<keyword evidence="4" id="KW-1185">Reference proteome</keyword>
<dbReference type="Proteomes" id="UP000014417">
    <property type="component" value="Unassembled WGS sequence"/>
</dbReference>
<dbReference type="Pfam" id="PF06792">
    <property type="entry name" value="UPF0261"/>
    <property type="match status" value="1"/>
</dbReference>
<dbReference type="OrthoDB" id="9776369at2"/>
<dbReference type="InterPro" id="IPR008322">
    <property type="entry name" value="UPF0261"/>
</dbReference>
<feature type="domain" description="UPF0261" evidence="2">
    <location>
        <begin position="188"/>
        <end position="404"/>
    </location>
</feature>
<evidence type="ECO:0000313" key="4">
    <source>
        <dbReference type="Proteomes" id="UP000014417"/>
    </source>
</evidence>
<accession>S2WJX9</accession>
<protein>
    <submittedName>
        <fullName evidence="3">Uncharacterized protein</fullName>
    </submittedName>
</protein>
<evidence type="ECO:0000259" key="2">
    <source>
        <dbReference type="Pfam" id="PF23189"/>
    </source>
</evidence>
<feature type="domain" description="UPF0261" evidence="1">
    <location>
        <begin position="3"/>
        <end position="176"/>
    </location>
</feature>
<dbReference type="InterPro" id="IPR051353">
    <property type="entry name" value="Tobamovirus_resist_UPF0261"/>
</dbReference>
<dbReference type="EMBL" id="AGZR01000005">
    <property type="protein sequence ID" value="EPD32977.1"/>
    <property type="molecule type" value="Genomic_DNA"/>
</dbReference>
<dbReference type="PANTHER" id="PTHR31862:SF1">
    <property type="entry name" value="UPF0261 DOMAIN PROTEIN (AFU_ORTHOLOGUE AFUA_1G10120)"/>
    <property type="match status" value="1"/>
</dbReference>
<evidence type="ECO:0000313" key="3">
    <source>
        <dbReference type="EMBL" id="EPD32977.1"/>
    </source>
</evidence>
<dbReference type="Gene3D" id="3.40.50.12030">
    <property type="entry name" value="Uncharacterised protein family UPF0261, NC domain"/>
    <property type="match status" value="1"/>
</dbReference>
<evidence type="ECO:0000259" key="1">
    <source>
        <dbReference type="Pfam" id="PF06792"/>
    </source>
</evidence>
<dbReference type="AlphaFoldDB" id="S2WJX9"/>
<reference evidence="3 4" key="1">
    <citation type="submission" date="2013-04" db="EMBL/GenBank/DDBJ databases">
        <title>The Genome Sequence of Propionimicrobium lymphophilum ACS-093-V-SCH5.</title>
        <authorList>
            <consortium name="The Broad Institute Genomics Platform"/>
            <person name="Earl A."/>
            <person name="Ward D."/>
            <person name="Feldgarden M."/>
            <person name="Gevers D."/>
            <person name="Saerens B."/>
            <person name="Vaneechoutte M."/>
            <person name="Walker B."/>
            <person name="Young S."/>
            <person name="Zeng Q."/>
            <person name="Gargeya S."/>
            <person name="Fitzgerald M."/>
            <person name="Haas B."/>
            <person name="Abouelleil A."/>
            <person name="Allen A.W."/>
            <person name="Alvarado L."/>
            <person name="Arachchi H.M."/>
            <person name="Berlin A.M."/>
            <person name="Chapman S.B."/>
            <person name="Gainer-Dewar J."/>
            <person name="Goldberg J."/>
            <person name="Griggs A."/>
            <person name="Gujja S."/>
            <person name="Hansen M."/>
            <person name="Howarth C."/>
            <person name="Imamovic A."/>
            <person name="Ireland A."/>
            <person name="Larimer J."/>
            <person name="McCowan C."/>
            <person name="Murphy C."/>
            <person name="Pearson M."/>
            <person name="Poon T.W."/>
            <person name="Priest M."/>
            <person name="Roberts A."/>
            <person name="Saif S."/>
            <person name="Shea T."/>
            <person name="Sisk P."/>
            <person name="Sykes S."/>
            <person name="Wortman J."/>
            <person name="Nusbaum C."/>
            <person name="Birren B."/>
        </authorList>
    </citation>
    <scope>NUCLEOTIDE SEQUENCE [LARGE SCALE GENOMIC DNA]</scope>
    <source>
        <strain evidence="3 4">ACS-093-V-SCH5</strain>
    </source>
</reference>
<dbReference type="CDD" id="cd15488">
    <property type="entry name" value="Tm-1-like"/>
    <property type="match status" value="1"/>
</dbReference>
<dbReference type="Gene3D" id="3.40.50.12020">
    <property type="entry name" value="Uncharacterised protein family UPF0261, NN domain"/>
    <property type="match status" value="1"/>
</dbReference>
<comment type="caution">
    <text evidence="3">The sequence shown here is derived from an EMBL/GenBank/DDBJ whole genome shotgun (WGS) entry which is preliminary data.</text>
</comment>
<dbReference type="HOGENOM" id="CLU_036813_1_0_11"/>
<dbReference type="PANTHER" id="PTHR31862">
    <property type="entry name" value="UPF0261 DOMAIN PROTEIN (AFU_ORTHOLOGUE AFUA_1G10120)"/>
    <property type="match status" value="1"/>
</dbReference>
<dbReference type="PATRIC" id="fig|883161.3.peg.510"/>
<dbReference type="Pfam" id="PF23189">
    <property type="entry name" value="UPF0261_C"/>
    <property type="match status" value="1"/>
</dbReference>
<dbReference type="RefSeq" id="WP_016455352.1">
    <property type="nucleotide sequence ID" value="NZ_KE150269.1"/>
</dbReference>
<proteinExistence type="predicted"/>
<dbReference type="PIRSF" id="PIRSF033271">
    <property type="entry name" value="UCP033271"/>
    <property type="match status" value="1"/>
</dbReference>
<dbReference type="InterPro" id="IPR056778">
    <property type="entry name" value="UPF0261_C"/>
</dbReference>
<dbReference type="NCBIfam" id="NF002674">
    <property type="entry name" value="PRK02399.1-2"/>
    <property type="match status" value="1"/>
</dbReference>
<gene>
    <name evidence="3" type="ORF">HMPREF9306_00506</name>
</gene>
<name>S2WJX9_9ACTN</name>
<sequence length="408" mass="43171">MATVILQGTLDTKAPDCEWLISRLREQGVSTITVDVGSFSDSSLADFTSDEVILAAGEDPKVLRERKNRGEMMRIMGIGAAEIVRKLVKERKADGFLAFGGSGGSSVAAPVMQALPIGFPKLLVSTMASGNVGPYVGGVDATLMYSVVDVAGINQVSELVLGNAVAAIAGMAKHYEKESESLDSSGQKPVVAVSMFGLTTKAAEEAHSRLEELGYEVLVFHATGAGGTSMEKLAESGFLAGICDLTTTELCDDLAGGILSAGPERLEMAGKLGIPQVVSLGALDMVNFGPKETVPETYKDRQFVVHNPTITLMRTSAEENAELGRRIGKKLGQAKGPTEVFIPLKGFSGIDIEGGPFWDPQADEAAIRELNTSLAESRVKIHELDCHINDDGFGASMADALHRLITEK</sequence>